<feature type="domain" description="ABC transporter" evidence="13">
    <location>
        <begin position="802"/>
        <end position="1042"/>
    </location>
</feature>
<evidence type="ECO:0000256" key="10">
    <source>
        <dbReference type="ARBA" id="ARBA00023180"/>
    </source>
</evidence>
<dbReference type="GO" id="GO:0005886">
    <property type="term" value="C:plasma membrane"/>
    <property type="evidence" value="ECO:0007669"/>
    <property type="project" value="UniProtKB-SubCell"/>
</dbReference>
<dbReference type="CDD" id="cd03232">
    <property type="entry name" value="ABCG_PDR_domain2"/>
    <property type="match status" value="1"/>
</dbReference>
<keyword evidence="3" id="KW-0813">Transport</keyword>
<dbReference type="Proteomes" id="UP000800038">
    <property type="component" value="Unassembled WGS sequence"/>
</dbReference>
<keyword evidence="5 12" id="KW-0812">Transmembrane</keyword>
<evidence type="ECO:0000256" key="8">
    <source>
        <dbReference type="ARBA" id="ARBA00022989"/>
    </source>
</evidence>
<keyword evidence="15" id="KW-1185">Reference proteome</keyword>
<dbReference type="InterPro" id="IPR043926">
    <property type="entry name" value="ABCG_dom"/>
</dbReference>
<feature type="transmembrane region" description="Helical" evidence="12">
    <location>
        <begin position="531"/>
        <end position="564"/>
    </location>
</feature>
<dbReference type="Pfam" id="PF19055">
    <property type="entry name" value="ABC2_membrane_7"/>
    <property type="match status" value="1"/>
</dbReference>
<proteinExistence type="inferred from homology"/>
<dbReference type="InterPro" id="IPR027417">
    <property type="entry name" value="P-loop_NTPase"/>
</dbReference>
<dbReference type="Pfam" id="PF00005">
    <property type="entry name" value="ABC_tran"/>
    <property type="match status" value="2"/>
</dbReference>
<feature type="region of interest" description="Disordered" evidence="11">
    <location>
        <begin position="19"/>
        <end position="51"/>
    </location>
</feature>
<evidence type="ECO:0000256" key="3">
    <source>
        <dbReference type="ARBA" id="ARBA00022448"/>
    </source>
</evidence>
<protein>
    <submittedName>
        <fullName evidence="14">ABC transporter</fullName>
    </submittedName>
</protein>
<dbReference type="OrthoDB" id="245989at2759"/>
<feature type="transmembrane region" description="Helical" evidence="12">
    <location>
        <begin position="1205"/>
        <end position="1231"/>
    </location>
</feature>
<keyword evidence="8 12" id="KW-1133">Transmembrane helix</keyword>
<evidence type="ECO:0000256" key="6">
    <source>
        <dbReference type="ARBA" id="ARBA00022741"/>
    </source>
</evidence>
<reference evidence="14" key="1">
    <citation type="journal article" date="2020" name="Stud. Mycol.">
        <title>101 Dothideomycetes genomes: a test case for predicting lifestyles and emergence of pathogens.</title>
        <authorList>
            <person name="Haridas S."/>
            <person name="Albert R."/>
            <person name="Binder M."/>
            <person name="Bloem J."/>
            <person name="Labutti K."/>
            <person name="Salamov A."/>
            <person name="Andreopoulos B."/>
            <person name="Baker S."/>
            <person name="Barry K."/>
            <person name="Bills G."/>
            <person name="Bluhm B."/>
            <person name="Cannon C."/>
            <person name="Castanera R."/>
            <person name="Culley D."/>
            <person name="Daum C."/>
            <person name="Ezra D."/>
            <person name="Gonzalez J."/>
            <person name="Henrissat B."/>
            <person name="Kuo A."/>
            <person name="Liang C."/>
            <person name="Lipzen A."/>
            <person name="Lutzoni F."/>
            <person name="Magnuson J."/>
            <person name="Mondo S."/>
            <person name="Nolan M."/>
            <person name="Ohm R."/>
            <person name="Pangilinan J."/>
            <person name="Park H.-J."/>
            <person name="Ramirez L."/>
            <person name="Alfaro M."/>
            <person name="Sun H."/>
            <person name="Tritt A."/>
            <person name="Yoshinaga Y."/>
            <person name="Zwiers L.-H."/>
            <person name="Turgeon B."/>
            <person name="Goodwin S."/>
            <person name="Spatafora J."/>
            <person name="Crous P."/>
            <person name="Grigoriev I."/>
        </authorList>
    </citation>
    <scope>NUCLEOTIDE SEQUENCE</scope>
    <source>
        <strain evidence="14">CBS 161.51</strain>
    </source>
</reference>
<feature type="transmembrane region" description="Helical" evidence="12">
    <location>
        <begin position="710"/>
        <end position="733"/>
    </location>
</feature>
<dbReference type="InterPro" id="IPR003439">
    <property type="entry name" value="ABC_transporter-like_ATP-bd"/>
</dbReference>
<dbReference type="PROSITE" id="PS50893">
    <property type="entry name" value="ABC_TRANSPORTER_2"/>
    <property type="match status" value="2"/>
</dbReference>
<evidence type="ECO:0000256" key="4">
    <source>
        <dbReference type="ARBA" id="ARBA00022475"/>
    </source>
</evidence>
<dbReference type="CDD" id="cd03233">
    <property type="entry name" value="ABCG_PDR_domain1"/>
    <property type="match status" value="1"/>
</dbReference>
<dbReference type="FunFam" id="3.40.50.300:FF:001465">
    <property type="entry name" value="ABC multidrug transporter (Eurofung)"/>
    <property type="match status" value="1"/>
</dbReference>
<evidence type="ECO:0000256" key="7">
    <source>
        <dbReference type="ARBA" id="ARBA00022840"/>
    </source>
</evidence>
<dbReference type="InterPro" id="IPR034003">
    <property type="entry name" value="ABCG_PDR_2"/>
</dbReference>
<evidence type="ECO:0000256" key="1">
    <source>
        <dbReference type="ARBA" id="ARBA00004651"/>
    </source>
</evidence>
<dbReference type="Pfam" id="PF14510">
    <property type="entry name" value="ABC_trans_N"/>
    <property type="match status" value="1"/>
</dbReference>
<dbReference type="PROSITE" id="PS00211">
    <property type="entry name" value="ABC_TRANSPORTER_1"/>
    <property type="match status" value="1"/>
</dbReference>
<dbReference type="FunFam" id="3.40.50.300:FF:000054">
    <property type="entry name" value="ABC multidrug transporter atrF"/>
    <property type="match status" value="1"/>
</dbReference>
<organism evidence="14 15">
    <name type="scientific">Clathrospora elynae</name>
    <dbReference type="NCBI Taxonomy" id="706981"/>
    <lineage>
        <taxon>Eukaryota</taxon>
        <taxon>Fungi</taxon>
        <taxon>Dikarya</taxon>
        <taxon>Ascomycota</taxon>
        <taxon>Pezizomycotina</taxon>
        <taxon>Dothideomycetes</taxon>
        <taxon>Pleosporomycetidae</taxon>
        <taxon>Pleosporales</taxon>
        <taxon>Diademaceae</taxon>
        <taxon>Clathrospora</taxon>
    </lineage>
</organism>
<keyword evidence="6" id="KW-0547">Nucleotide-binding</keyword>
<dbReference type="PANTHER" id="PTHR19241">
    <property type="entry name" value="ATP-BINDING CASSETTE TRANSPORTER"/>
    <property type="match status" value="1"/>
</dbReference>
<dbReference type="InterPro" id="IPR003593">
    <property type="entry name" value="AAA+_ATPase"/>
</dbReference>
<dbReference type="GO" id="GO:0005524">
    <property type="term" value="F:ATP binding"/>
    <property type="evidence" value="ECO:0007669"/>
    <property type="project" value="UniProtKB-KW"/>
</dbReference>
<gene>
    <name evidence="14" type="ORF">EJ02DRAFT_175952</name>
</gene>
<keyword evidence="9 12" id="KW-0472">Membrane</keyword>
<evidence type="ECO:0000256" key="11">
    <source>
        <dbReference type="SAM" id="MobiDB-lite"/>
    </source>
</evidence>
<evidence type="ECO:0000313" key="14">
    <source>
        <dbReference type="EMBL" id="KAF1942323.1"/>
    </source>
</evidence>
<feature type="transmembrane region" description="Helical" evidence="12">
    <location>
        <begin position="1393"/>
        <end position="1415"/>
    </location>
</feature>
<dbReference type="SUPFAM" id="SSF52540">
    <property type="entry name" value="P-loop containing nucleoside triphosphate hydrolases"/>
    <property type="match status" value="2"/>
</dbReference>
<feature type="transmembrane region" description="Helical" evidence="12">
    <location>
        <begin position="1134"/>
        <end position="1151"/>
    </location>
</feature>
<dbReference type="InterPro" id="IPR010929">
    <property type="entry name" value="PDR_CDR_ABC"/>
</dbReference>
<sequence>MDARKMSISAVGDDLMRTLSRTFSGKSQHDNKQRRESEDNAESADSDSAKTKVEAWRLADDVKGFQLNDPTEGRKLGVTWSGLTVKVVPSDSQLQENVLSQFNIPQQIKESRQKPQLRTILDSSSGCVKPGEMLLVLGRPGSGCTTLLKLLANKRKGYTQVDGDVHFGSLDAKQAEQYHGSIVINTEEELFYPTLTVGQTMDFATRLNIPRTLPNGTESHEAYGKRFKSFLLDSMDISHTEDTKVGDAFVRGVSGGERKRVSIIETLAARASVVCWDNSTRGLDASTALEYTRALRCLTDAMGVATIVTLYQAGNGIYDLFDKVLVLDEGKQVFYGAANEARPFMEAQGFVCSDGANVADFLTGVTVPAERQIRPGFEAWPRTNTELEQAYQRSSIKARMDRELGYPTSEEAKSNTRTFCEAVSLDKSKHLQSSSPMTVSFFRQVQACITRQYQIIWGDKGTFFIKQGSTLFQAIIAGSLFYNAPANSSGLFVKGGALFLALLFNALVAMSEVTDSYAGRPILAKHKNFAFFNPAAFCIAQVAGDIPIILFQTTMFMVVLYWMTGLKATAAAFFTAWFVVYVTTFAMTAFFRMIGASFSTFDAASKVSGFSITSLILYIGYQIPKPNMHPWFVWIYWINPLSYGFESLMANEFTGQTIPCVNANLIPNFLPKYQTGANQACAGVRGAAPGATSVSGDDYLASLSYSASHIWRNVGILFAWWALFVGLTIFFTLRWDDAAGSGRSLLIPRENKKRVPLVITPGDEEAQVNEKVPRGEATKEGANTSHDLSANLMRNTSVFTWRNLSYVVKTPSGDRTLLDNVHGYVKPGMLGALMGSSGAGKTTLLDVLAQRKTDGTIHGEVLVDGRPLPVSFQRSAGYCEQLDVHEPFATVREALEFSAILRQSREIPREEKLAYVDTIIDLLELHDLQHTLIGRVGAGLSVEQRKRVTIGVELVSKPSILIFLDEPTSGLDGQAAFNTVRFLRKLADVGQAILVTIHQPSALLFAQFDTLLLLAKGGKTVYFGDIGENADTIKQYFGRYDAPCPPGANPAEHMINVVTGTHGKDWNQVWLDSPEAARMHQDLDHIITDAANKPAGTLDDGHEFATDLWTQIKIVTHRSNISIFRNIDYVNNKFALHFGTALFIGFSFWKIGNSVADQQLILFSLFNYIFVAPGVMAQLQPLFIDRRDIYETREKKSKMYSWKAFVTGLIVSEMPYLVVCAVLYFVCFYFTAGLPSTPNKAGAVFFVMLVYQFIYTGIGQFVAAYAPNAVFASLVNPIIIGVLVSFCGVLVPYAQITAFWRYWMYYLNPFNYLMGSLLVFTDFDWDVQCTESEFAKFDPPSGQTCAQYLEAWMSGPGSRTNLINPDATAECKVCQYTRGSDYLYTVNLKDYYFGWRDAAICVIFAFSGYALVFLLMKLRTKASKKAQ</sequence>
<dbReference type="Gene3D" id="3.40.50.300">
    <property type="entry name" value="P-loop containing nucleotide triphosphate hydrolases"/>
    <property type="match status" value="2"/>
</dbReference>
<dbReference type="InterPro" id="IPR029481">
    <property type="entry name" value="ABC_trans_N"/>
</dbReference>
<accession>A0A6A5SQE6</accession>
<dbReference type="EMBL" id="ML976036">
    <property type="protein sequence ID" value="KAF1942323.1"/>
    <property type="molecule type" value="Genomic_DNA"/>
</dbReference>
<keyword evidence="4" id="KW-1003">Cell membrane</keyword>
<name>A0A6A5SQE6_9PLEO</name>
<dbReference type="GO" id="GO:0016887">
    <property type="term" value="F:ATP hydrolysis activity"/>
    <property type="evidence" value="ECO:0007669"/>
    <property type="project" value="InterPro"/>
</dbReference>
<evidence type="ECO:0000256" key="5">
    <source>
        <dbReference type="ARBA" id="ARBA00022692"/>
    </source>
</evidence>
<comment type="similarity">
    <text evidence="2">Belongs to the ABC transporter superfamily. ABCG family. PDR (TC 3.A.1.205) subfamily.</text>
</comment>
<evidence type="ECO:0000256" key="2">
    <source>
        <dbReference type="ARBA" id="ARBA00006012"/>
    </source>
</evidence>
<feature type="transmembrane region" description="Helical" evidence="12">
    <location>
        <begin position="570"/>
        <end position="591"/>
    </location>
</feature>
<dbReference type="InterPro" id="IPR013525">
    <property type="entry name" value="ABC2_TM"/>
</dbReference>
<feature type="transmembrane region" description="Helical" evidence="12">
    <location>
        <begin position="1243"/>
        <end position="1266"/>
    </location>
</feature>
<dbReference type="InterPro" id="IPR034001">
    <property type="entry name" value="ABCG_PDR_1"/>
</dbReference>
<evidence type="ECO:0000256" key="12">
    <source>
        <dbReference type="SAM" id="Phobius"/>
    </source>
</evidence>
<dbReference type="SMART" id="SM00382">
    <property type="entry name" value="AAA"/>
    <property type="match status" value="2"/>
</dbReference>
<dbReference type="Pfam" id="PF06422">
    <property type="entry name" value="PDR_CDR"/>
    <property type="match status" value="1"/>
</dbReference>
<comment type="subcellular location">
    <subcellularLocation>
        <location evidence="1">Cell membrane</location>
        <topology evidence="1">Multi-pass membrane protein</topology>
    </subcellularLocation>
</comment>
<keyword evidence="10" id="KW-0325">Glycoprotein</keyword>
<dbReference type="GO" id="GO:0140359">
    <property type="term" value="F:ABC-type transporter activity"/>
    <property type="evidence" value="ECO:0007669"/>
    <property type="project" value="InterPro"/>
</dbReference>
<feature type="transmembrane region" description="Helical" evidence="12">
    <location>
        <begin position="491"/>
        <end position="510"/>
    </location>
</feature>
<keyword evidence="7" id="KW-0067">ATP-binding</keyword>
<dbReference type="InterPro" id="IPR017871">
    <property type="entry name" value="ABC_transporter-like_CS"/>
</dbReference>
<dbReference type="Pfam" id="PF01061">
    <property type="entry name" value="ABC2_membrane"/>
    <property type="match status" value="2"/>
</dbReference>
<evidence type="ECO:0000259" key="13">
    <source>
        <dbReference type="PROSITE" id="PS50893"/>
    </source>
</evidence>
<feature type="transmembrane region" description="Helical" evidence="12">
    <location>
        <begin position="1278"/>
        <end position="1303"/>
    </location>
</feature>
<feature type="domain" description="ABC transporter" evidence="13">
    <location>
        <begin position="99"/>
        <end position="354"/>
    </location>
</feature>
<evidence type="ECO:0000256" key="9">
    <source>
        <dbReference type="ARBA" id="ARBA00023136"/>
    </source>
</evidence>
<feature type="transmembrane region" description="Helical" evidence="12">
    <location>
        <begin position="1163"/>
        <end position="1184"/>
    </location>
</feature>
<feature type="compositionally biased region" description="Basic and acidic residues" evidence="11">
    <location>
        <begin position="27"/>
        <end position="38"/>
    </location>
</feature>
<evidence type="ECO:0000313" key="15">
    <source>
        <dbReference type="Proteomes" id="UP000800038"/>
    </source>
</evidence>